<dbReference type="SUPFAM" id="SSF48150">
    <property type="entry name" value="DNA-glycosylase"/>
    <property type="match status" value="1"/>
</dbReference>
<evidence type="ECO:0000256" key="2">
    <source>
        <dbReference type="ARBA" id="ARBA00022723"/>
    </source>
</evidence>
<dbReference type="Gene3D" id="1.10.340.30">
    <property type="entry name" value="Hypothetical protein, domain 2"/>
    <property type="match status" value="1"/>
</dbReference>
<dbReference type="EMBL" id="CP018789">
    <property type="protein sequence ID" value="ARR00464.1"/>
    <property type="molecule type" value="Genomic_DNA"/>
</dbReference>
<dbReference type="KEGG" id="camy:CSUIS_0647"/>
<dbReference type="STRING" id="1660073.CSUIS_0647"/>
<dbReference type="PANTHER" id="PTHR10359">
    <property type="entry name" value="A/G-SPECIFIC ADENINE GLYCOSYLASE/ENDONUCLEASE III"/>
    <property type="match status" value="1"/>
</dbReference>
<dbReference type="GO" id="GO:0051539">
    <property type="term" value="F:4 iron, 4 sulfur cluster binding"/>
    <property type="evidence" value="ECO:0007669"/>
    <property type="project" value="UniProtKB-KW"/>
</dbReference>
<name>A0A1X9SVX1_9BACT</name>
<dbReference type="CDD" id="cd00056">
    <property type="entry name" value="ENDO3c"/>
    <property type="match status" value="1"/>
</dbReference>
<dbReference type="AlphaFoldDB" id="A0A1X9SVX1"/>
<dbReference type="RefSeq" id="WP_086297076.1">
    <property type="nucleotide sequence ID" value="NZ_CP018789.1"/>
</dbReference>
<protein>
    <submittedName>
        <fullName evidence="6">3-methyladenine DNA glycosylase</fullName>
    </submittedName>
</protein>
<keyword evidence="1" id="KW-0004">4Fe-4S</keyword>
<accession>A0A1X9SVX1</accession>
<organism evidence="6 7">
    <name type="scientific">Campylobacter porcelli</name>
    <dbReference type="NCBI Taxonomy" id="1660073"/>
    <lineage>
        <taxon>Bacteria</taxon>
        <taxon>Pseudomonadati</taxon>
        <taxon>Campylobacterota</taxon>
        <taxon>Epsilonproteobacteria</taxon>
        <taxon>Campylobacterales</taxon>
        <taxon>Campylobacteraceae</taxon>
        <taxon>Campylobacter</taxon>
    </lineage>
</organism>
<dbReference type="PIRSF" id="PIRSF001435">
    <property type="entry name" value="Nth"/>
    <property type="match status" value="1"/>
</dbReference>
<dbReference type="PANTHER" id="PTHR10359:SF19">
    <property type="entry name" value="DNA REPAIR GLYCOSYLASE MJ1434-RELATED"/>
    <property type="match status" value="1"/>
</dbReference>
<keyword evidence="2" id="KW-0479">Metal-binding</keyword>
<keyword evidence="3" id="KW-0408">Iron</keyword>
<dbReference type="InterPro" id="IPR011257">
    <property type="entry name" value="DNA_glycosylase"/>
</dbReference>
<evidence type="ECO:0000256" key="1">
    <source>
        <dbReference type="ARBA" id="ARBA00022485"/>
    </source>
</evidence>
<dbReference type="NCBIfam" id="NF010494">
    <property type="entry name" value="PRK13913.1"/>
    <property type="match status" value="1"/>
</dbReference>
<feature type="domain" description="HhH-GPD" evidence="5">
    <location>
        <begin position="39"/>
        <end position="202"/>
    </location>
</feature>
<evidence type="ECO:0000259" key="5">
    <source>
        <dbReference type="SMART" id="SM00478"/>
    </source>
</evidence>
<evidence type="ECO:0000313" key="6">
    <source>
        <dbReference type="EMBL" id="ARR00464.1"/>
    </source>
</evidence>
<gene>
    <name evidence="6" type="primary">magIII</name>
    <name evidence="6" type="ORF">CSUIS_0647</name>
</gene>
<dbReference type="GO" id="GO:0046872">
    <property type="term" value="F:metal ion binding"/>
    <property type="evidence" value="ECO:0007669"/>
    <property type="project" value="UniProtKB-KW"/>
</dbReference>
<dbReference type="InterPro" id="IPR023170">
    <property type="entry name" value="HhH_base_excis_C"/>
</dbReference>
<dbReference type="Gene3D" id="1.10.1670.10">
    <property type="entry name" value="Helix-hairpin-Helix base-excision DNA repair enzymes (C-terminal)"/>
    <property type="match status" value="1"/>
</dbReference>
<sequence length="224" mass="26014">MRSVELFLALDKVCEFDFNLNRHWWPDYGTFWVVVGVILTQNSKWSSVEKSLNNLKNYGVKTLNDIANLDIEILSELIKPSGFYNTKAKRLNLLCNNIVTKFDSFDEFASRVSFDWLIAQKGLGLESVYSILCFACGRDEMVVDSYTNRILRALGYEFESYEEAKEWLESIDRDEVYKAIGDISDNELFCRYHGVIVEFCKRHLKGAKFDDFALNLFNKLSDIL</sequence>
<proteinExistence type="predicted"/>
<reference evidence="7" key="1">
    <citation type="journal article" date="2017" name="Genome Biol. Evol.">
        <title>Comparative Genomic Analysis Identifies a Campylobacter Clade Deficient in Selenium Metabolism.</title>
        <authorList>
            <person name="Miller W.G."/>
            <person name="Yee E."/>
            <person name="Lopes B.S."/>
            <person name="Chapman M.H."/>
            <person name="Huynh S."/>
            <person name="Bono J.L."/>
            <person name="Parker C.T."/>
            <person name="Strachan N.J.C."/>
            <person name="Forbes K.J."/>
        </authorList>
    </citation>
    <scope>NUCLEOTIDE SEQUENCE [LARGE SCALE GENOMIC DNA]</scope>
    <source>
        <strain evidence="7">RM6137</strain>
    </source>
</reference>
<evidence type="ECO:0000256" key="4">
    <source>
        <dbReference type="ARBA" id="ARBA00023014"/>
    </source>
</evidence>
<dbReference type="Pfam" id="PF00730">
    <property type="entry name" value="HhH-GPD"/>
    <property type="match status" value="1"/>
</dbReference>
<keyword evidence="4" id="KW-0411">Iron-sulfur</keyword>
<evidence type="ECO:0000313" key="7">
    <source>
        <dbReference type="Proteomes" id="UP000194260"/>
    </source>
</evidence>
<evidence type="ECO:0000256" key="3">
    <source>
        <dbReference type="ARBA" id="ARBA00023004"/>
    </source>
</evidence>
<dbReference type="SMART" id="SM00478">
    <property type="entry name" value="ENDO3c"/>
    <property type="match status" value="1"/>
</dbReference>
<dbReference type="GO" id="GO:0006284">
    <property type="term" value="P:base-excision repair"/>
    <property type="evidence" value="ECO:0007669"/>
    <property type="project" value="InterPro"/>
</dbReference>
<dbReference type="Proteomes" id="UP000194260">
    <property type="component" value="Chromosome"/>
</dbReference>
<dbReference type="GO" id="GO:0003824">
    <property type="term" value="F:catalytic activity"/>
    <property type="evidence" value="ECO:0007669"/>
    <property type="project" value="InterPro"/>
</dbReference>
<dbReference type="InterPro" id="IPR003265">
    <property type="entry name" value="HhH-GPD_domain"/>
</dbReference>